<evidence type="ECO:0000313" key="2">
    <source>
        <dbReference type="Proteomes" id="UP001162030"/>
    </source>
</evidence>
<proteinExistence type="predicted"/>
<protein>
    <recommendedName>
        <fullName evidence="3">YD repeat-containing protein</fullName>
    </recommendedName>
</protein>
<evidence type="ECO:0000313" key="1">
    <source>
        <dbReference type="EMBL" id="CAI8862739.1"/>
    </source>
</evidence>
<name>A0ABN8X707_9GAMM</name>
<reference evidence="1 2" key="1">
    <citation type="submission" date="2023-03" db="EMBL/GenBank/DDBJ databases">
        <authorList>
            <person name="Pearce D."/>
        </authorList>
    </citation>
    <scope>NUCLEOTIDE SEQUENCE [LARGE SCALE GENOMIC DNA]</scope>
    <source>
        <strain evidence="1">Msz</strain>
    </source>
</reference>
<sequence>MLPDPDGGDKPWIESFAYDANGHLIGCANSHIRIERRFDLDGRLIEEKQGETFTLRNTYDEVGKTYSNHDGRLANSRSSAKQ</sequence>
<dbReference type="Proteomes" id="UP001162030">
    <property type="component" value="Chromosome"/>
</dbReference>
<organism evidence="1 2">
    <name type="scientific">Methylocaldum szegediense</name>
    <dbReference type="NCBI Taxonomy" id="73780"/>
    <lineage>
        <taxon>Bacteria</taxon>
        <taxon>Pseudomonadati</taxon>
        <taxon>Pseudomonadota</taxon>
        <taxon>Gammaproteobacteria</taxon>
        <taxon>Methylococcales</taxon>
        <taxon>Methylococcaceae</taxon>
        <taxon>Methylocaldum</taxon>
    </lineage>
</organism>
<keyword evidence="2" id="KW-1185">Reference proteome</keyword>
<dbReference type="EMBL" id="OX458333">
    <property type="protein sequence ID" value="CAI8862739.1"/>
    <property type="molecule type" value="Genomic_DNA"/>
</dbReference>
<accession>A0ABN8X707</accession>
<gene>
    <name evidence="1" type="ORF">MSZNOR_2725</name>
</gene>
<evidence type="ECO:0008006" key="3">
    <source>
        <dbReference type="Google" id="ProtNLM"/>
    </source>
</evidence>